<comment type="caution">
    <text evidence="1">The sequence shown here is derived from an EMBL/GenBank/DDBJ whole genome shotgun (WGS) entry which is preliminary data.</text>
</comment>
<name>A0ACA9MW08_9GLOM</name>
<evidence type="ECO:0000313" key="1">
    <source>
        <dbReference type="EMBL" id="CAG8608556.1"/>
    </source>
</evidence>
<accession>A0ACA9MW08</accession>
<proteinExistence type="predicted"/>
<protein>
    <submittedName>
        <fullName evidence="1">14211_t:CDS:1</fullName>
    </submittedName>
</protein>
<gene>
    <name evidence="1" type="ORF">DHETER_LOCUS7536</name>
</gene>
<keyword evidence="2" id="KW-1185">Reference proteome</keyword>
<feature type="non-terminal residue" evidence="1">
    <location>
        <position position="1"/>
    </location>
</feature>
<evidence type="ECO:0000313" key="2">
    <source>
        <dbReference type="Proteomes" id="UP000789702"/>
    </source>
</evidence>
<reference evidence="1" key="1">
    <citation type="submission" date="2021-06" db="EMBL/GenBank/DDBJ databases">
        <authorList>
            <person name="Kallberg Y."/>
            <person name="Tangrot J."/>
            <person name="Rosling A."/>
        </authorList>
    </citation>
    <scope>NUCLEOTIDE SEQUENCE</scope>
    <source>
        <strain evidence="1">IL203A</strain>
    </source>
</reference>
<organism evidence="1 2">
    <name type="scientific">Dentiscutata heterogama</name>
    <dbReference type="NCBI Taxonomy" id="1316150"/>
    <lineage>
        <taxon>Eukaryota</taxon>
        <taxon>Fungi</taxon>
        <taxon>Fungi incertae sedis</taxon>
        <taxon>Mucoromycota</taxon>
        <taxon>Glomeromycotina</taxon>
        <taxon>Glomeromycetes</taxon>
        <taxon>Diversisporales</taxon>
        <taxon>Gigasporaceae</taxon>
        <taxon>Dentiscutata</taxon>
    </lineage>
</organism>
<dbReference type="EMBL" id="CAJVPU010010767">
    <property type="protein sequence ID" value="CAG8608556.1"/>
    <property type="molecule type" value="Genomic_DNA"/>
</dbReference>
<dbReference type="Proteomes" id="UP000789702">
    <property type="component" value="Unassembled WGS sequence"/>
</dbReference>
<sequence length="385" mass="43808">SVELTVIAQSPQGRLNKYSIRLVDVFDNLSSNMPIQLKCSSTGGETILWKIVVPNVDQSDKRIGPSITENFPIKMDFRIKLVCVIPHENFVVYDGTRIVVFSHAKNGHFVQIAILEDYDPSFELILLFNFQHLTLSSTIYLAGVSCQENTVFLWKLTYNDSATTFQQIVFISKMPLQLSFKIAIAVPIEQWAGSNVRSYVTQDRYRPVLATFSSEDGYIRYWQCNLDKNTGLQSQMAGKIWAEEVKFFVRGEPKVIKCGPQGKIAVVLQNSNGYELIIWGCVTRKLSPTKDFIAEFRHKIIDVDWLFTSNAELILAIATSQKIMFYTRVRKHHVSVRTSWILFLEINIQSNLPLPISAILWGSGGSLIVANGKYTFFHRNILHLT</sequence>